<dbReference type="InterPro" id="IPR007793">
    <property type="entry name" value="DivIVA_fam"/>
</dbReference>
<keyword evidence="12" id="KW-1185">Reference proteome</keyword>
<feature type="compositionally biased region" description="Low complexity" evidence="10">
    <location>
        <begin position="207"/>
        <end position="236"/>
    </location>
</feature>
<keyword evidence="7" id="KW-0131">Cell cycle</keyword>
<dbReference type="AlphaFoldDB" id="A0A2T0TWS0"/>
<feature type="region of interest" description="Disordered" evidence="10">
    <location>
        <begin position="256"/>
        <end position="276"/>
    </location>
</feature>
<organism evidence="11 12">
    <name type="scientific">Geodermatophilus tzadiensis</name>
    <dbReference type="NCBI Taxonomy" id="1137988"/>
    <lineage>
        <taxon>Bacteria</taxon>
        <taxon>Bacillati</taxon>
        <taxon>Actinomycetota</taxon>
        <taxon>Actinomycetes</taxon>
        <taxon>Geodermatophilales</taxon>
        <taxon>Geodermatophilaceae</taxon>
        <taxon>Geodermatophilus</taxon>
    </lineage>
</organism>
<feature type="compositionally biased region" description="Basic and acidic residues" evidence="10">
    <location>
        <begin position="259"/>
        <end position="276"/>
    </location>
</feature>
<keyword evidence="4" id="KW-0963">Cytoplasm</keyword>
<evidence type="ECO:0000256" key="6">
    <source>
        <dbReference type="ARBA" id="ARBA00023054"/>
    </source>
</evidence>
<dbReference type="InterPro" id="IPR019933">
    <property type="entry name" value="DivIVA_domain"/>
</dbReference>
<keyword evidence="6 9" id="KW-0175">Coiled coil</keyword>
<dbReference type="GO" id="GO:0005737">
    <property type="term" value="C:cytoplasm"/>
    <property type="evidence" value="ECO:0007669"/>
    <property type="project" value="UniProtKB-SubCell"/>
</dbReference>
<protein>
    <recommendedName>
        <fullName evidence="3">Cell wall synthesis protein Wag31</fullName>
    </recommendedName>
    <alternativeName>
        <fullName evidence="8">Antigen 84</fullName>
    </alternativeName>
</protein>
<evidence type="ECO:0000256" key="7">
    <source>
        <dbReference type="ARBA" id="ARBA00023306"/>
    </source>
</evidence>
<evidence type="ECO:0000256" key="1">
    <source>
        <dbReference type="ARBA" id="ARBA00004496"/>
    </source>
</evidence>
<proteinExistence type="inferred from homology"/>
<dbReference type="NCBIfam" id="TIGR03544">
    <property type="entry name" value="DivI1A_domain"/>
    <property type="match status" value="1"/>
</dbReference>
<comment type="subcellular location">
    <subcellularLocation>
        <location evidence="1">Cytoplasm</location>
    </subcellularLocation>
</comment>
<name>A0A2T0TWS0_9ACTN</name>
<feature type="coiled-coil region" evidence="9">
    <location>
        <begin position="45"/>
        <end position="110"/>
    </location>
</feature>
<evidence type="ECO:0000256" key="2">
    <source>
        <dbReference type="ARBA" id="ARBA00009008"/>
    </source>
</evidence>
<comment type="similarity">
    <text evidence="2">Belongs to the DivIVA family.</text>
</comment>
<gene>
    <name evidence="11" type="ORF">LY71_104116</name>
</gene>
<dbReference type="PANTHER" id="PTHR35794:SF2">
    <property type="entry name" value="CELL DIVISION PROTEIN DIVIVA"/>
    <property type="match status" value="1"/>
</dbReference>
<evidence type="ECO:0000256" key="10">
    <source>
        <dbReference type="SAM" id="MobiDB-lite"/>
    </source>
</evidence>
<dbReference type="RefSeq" id="WP_106276336.1">
    <property type="nucleotide sequence ID" value="NZ_PVTG01000004.1"/>
</dbReference>
<dbReference type="PANTHER" id="PTHR35794">
    <property type="entry name" value="CELL DIVISION PROTEIN DIVIVA"/>
    <property type="match status" value="1"/>
</dbReference>
<evidence type="ECO:0000256" key="4">
    <source>
        <dbReference type="ARBA" id="ARBA00022490"/>
    </source>
</evidence>
<dbReference type="OrthoDB" id="4210347at2"/>
<accession>A0A2T0TWS0</accession>
<evidence type="ECO:0000313" key="11">
    <source>
        <dbReference type="EMBL" id="PRY50080.1"/>
    </source>
</evidence>
<dbReference type="Proteomes" id="UP000239210">
    <property type="component" value="Unassembled WGS sequence"/>
</dbReference>
<evidence type="ECO:0000313" key="12">
    <source>
        <dbReference type="Proteomes" id="UP000239210"/>
    </source>
</evidence>
<keyword evidence="5" id="KW-0132">Cell division</keyword>
<dbReference type="EMBL" id="PVTG01000004">
    <property type="protein sequence ID" value="PRY50080.1"/>
    <property type="molecule type" value="Genomic_DNA"/>
</dbReference>
<feature type="region of interest" description="Disordered" evidence="10">
    <location>
        <begin position="205"/>
        <end position="236"/>
    </location>
</feature>
<evidence type="ECO:0000256" key="3">
    <source>
        <dbReference type="ARBA" id="ARBA00018787"/>
    </source>
</evidence>
<dbReference type="Pfam" id="PF05103">
    <property type="entry name" value="DivIVA"/>
    <property type="match status" value="1"/>
</dbReference>
<sequence length="276" mass="29576">MTTTTESAAWTGGRRLTPADVRDVRFGRATVFHPGYDDTQVDRFLDRVGEELATLHAEKAELRDRVHELQARVDGEQRHEAPSTQAVGILAAAQQTADQYVAEAEALSRVVTTEAREHYEDQVRQAREKVGAMIQAAQEAAAVISAQAAASGTLEDGGDSRTAAELQEQVLYLQAFGQACRTQLRAYLEALLDDVEREWGAAHPEGVPAASARPRVQRPPAAAAPSGAPAPAVPAPAAVPVGEIEPRTVEAAAVLLSEDALRQDHQDDEAGARPRQ</sequence>
<comment type="caution">
    <text evidence="11">The sequence shown here is derived from an EMBL/GenBank/DDBJ whole genome shotgun (WGS) entry which is preliminary data.</text>
</comment>
<reference evidence="11 12" key="1">
    <citation type="submission" date="2018-03" db="EMBL/GenBank/DDBJ databases">
        <title>Genomic Encyclopedia of Archaeal and Bacterial Type Strains, Phase II (KMG-II): from individual species to whole genera.</title>
        <authorList>
            <person name="Goeker M."/>
        </authorList>
    </citation>
    <scope>NUCLEOTIDE SEQUENCE [LARGE SCALE GENOMIC DNA]</scope>
    <source>
        <strain evidence="11 12">DSM 45416</strain>
    </source>
</reference>
<dbReference type="GO" id="GO:0051301">
    <property type="term" value="P:cell division"/>
    <property type="evidence" value="ECO:0007669"/>
    <property type="project" value="UniProtKB-KW"/>
</dbReference>
<evidence type="ECO:0000256" key="9">
    <source>
        <dbReference type="SAM" id="Coils"/>
    </source>
</evidence>
<evidence type="ECO:0000256" key="8">
    <source>
        <dbReference type="ARBA" id="ARBA00031737"/>
    </source>
</evidence>
<evidence type="ECO:0000256" key="5">
    <source>
        <dbReference type="ARBA" id="ARBA00022618"/>
    </source>
</evidence>
<dbReference type="Gene3D" id="6.10.250.660">
    <property type="match status" value="1"/>
</dbReference>